<sequence>MQTEEQYLQLHALHPGAGGGEAVEMTLGELAELWFCTPRNVKIVIRKMTESGWLEWIPGRGRGHTSRVRFRADREEMLLAVTRELVHKGRLSTALDWINRYGSATEARTRFMEWLNDYFGYVKETDPGKGRERKVETLRFPLFRVIHRLDPAETIYAFDVFMLRQIFDTLLTYDAVKKEVLPGIAHYWEANADRTVWQLYLRRGVLFHHGREVEAEDVVYSLNRCRANGTHMTNRWLLKGVDRIETLDERGVRIRLAAPNHLFPRFLCFSPASILPRELLEEQGEAFFEKPVGTGPFRVETLMKDRCVLEANPGYYRGRAHLDRVEISILPAEHERSVHWDPRKGQLFINHGEFEPLPSVQDWEKILKVSDGCSLLTFNLNKEGPQQSKLFRKALHHLVDRGRMIRELGGDRLYPASGWLPGPETKEADVAYDPDQGRALLEQSGYNGEPLHLFLYGKHERDARWLAKHLASFGIRLEITVTTWAKLRNADRVRAADAILYEVCMEVEEVTLLEIYLRDGEYVRMHLSPEVRVRIEEMGERLVQLPEEEERADMFRKMEELLKEEGALLFLLHKELNTSYNRTLRGIQFNSLGWVDFKDLWFQHQR</sequence>
<dbReference type="Proteomes" id="UP001305702">
    <property type="component" value="Chromosome"/>
</dbReference>
<dbReference type="GO" id="GO:0015833">
    <property type="term" value="P:peptide transport"/>
    <property type="evidence" value="ECO:0007669"/>
    <property type="project" value="TreeGrafter"/>
</dbReference>
<dbReference type="SUPFAM" id="SSF53850">
    <property type="entry name" value="Periplasmic binding protein-like II"/>
    <property type="match status" value="1"/>
</dbReference>
<feature type="domain" description="Transcriptional regulator SgrR N-terminal HTH" evidence="3">
    <location>
        <begin position="3"/>
        <end position="99"/>
    </location>
</feature>
<name>A0AA96REG7_9BACL</name>
<dbReference type="InterPro" id="IPR025370">
    <property type="entry name" value="SgrR_HTH_N"/>
</dbReference>
<dbReference type="PANTHER" id="PTHR30290">
    <property type="entry name" value="PERIPLASMIC BINDING COMPONENT OF ABC TRANSPORTER"/>
    <property type="match status" value="1"/>
</dbReference>
<evidence type="ECO:0000259" key="2">
    <source>
        <dbReference type="Pfam" id="PF00496"/>
    </source>
</evidence>
<dbReference type="PANTHER" id="PTHR30290:SF72">
    <property type="entry name" value="HTH-TYPE TRANSCRIPTIONAL REGULATOR SGRR"/>
    <property type="match status" value="1"/>
</dbReference>
<dbReference type="Pfam" id="PF00496">
    <property type="entry name" value="SBP_bac_5"/>
    <property type="match status" value="1"/>
</dbReference>
<gene>
    <name evidence="4" type="ORF">MJA45_25085</name>
</gene>
<accession>A0AA96REG7</accession>
<evidence type="ECO:0000259" key="3">
    <source>
        <dbReference type="Pfam" id="PF12793"/>
    </source>
</evidence>
<proteinExistence type="predicted"/>
<keyword evidence="5" id="KW-1185">Reference proteome</keyword>
<organism evidence="4 5">
    <name type="scientific">Paenibacillus aurantius</name>
    <dbReference type="NCBI Taxonomy" id="2918900"/>
    <lineage>
        <taxon>Bacteria</taxon>
        <taxon>Bacillati</taxon>
        <taxon>Bacillota</taxon>
        <taxon>Bacilli</taxon>
        <taxon>Bacillales</taxon>
        <taxon>Paenibacillaceae</taxon>
        <taxon>Paenibacillus</taxon>
    </lineage>
</organism>
<keyword evidence="1" id="KW-0238">DNA-binding</keyword>
<reference evidence="4 5" key="1">
    <citation type="submission" date="2022-02" db="EMBL/GenBank/DDBJ databases">
        <title>Paenibacillus sp. MBLB1776 Whole Genome Shotgun Sequencing.</title>
        <authorList>
            <person name="Hwang C.Y."/>
            <person name="Cho E.-S."/>
            <person name="Seo M.-J."/>
        </authorList>
    </citation>
    <scope>NUCLEOTIDE SEQUENCE [LARGE SCALE GENOMIC DNA]</scope>
    <source>
        <strain evidence="4 5">MBLB1776</strain>
    </source>
</reference>
<dbReference type="InterPro" id="IPR000914">
    <property type="entry name" value="SBP_5_dom"/>
</dbReference>
<dbReference type="Gene3D" id="3.90.76.10">
    <property type="entry name" value="Dipeptide-binding Protein, Domain 1"/>
    <property type="match status" value="1"/>
</dbReference>
<dbReference type="KEGG" id="paun:MJA45_25085"/>
<dbReference type="InterPro" id="IPR039424">
    <property type="entry name" value="SBP_5"/>
</dbReference>
<dbReference type="GO" id="GO:1904680">
    <property type="term" value="F:peptide transmembrane transporter activity"/>
    <property type="evidence" value="ECO:0007669"/>
    <property type="project" value="TreeGrafter"/>
</dbReference>
<dbReference type="Gene3D" id="3.10.105.10">
    <property type="entry name" value="Dipeptide-binding Protein, Domain 3"/>
    <property type="match status" value="1"/>
</dbReference>
<evidence type="ECO:0000256" key="1">
    <source>
        <dbReference type="ARBA" id="ARBA00023125"/>
    </source>
</evidence>
<feature type="domain" description="Solute-binding protein family 5" evidence="2">
    <location>
        <begin position="180"/>
        <end position="498"/>
    </location>
</feature>
<dbReference type="Pfam" id="PF12793">
    <property type="entry name" value="SgrR_N"/>
    <property type="match status" value="1"/>
</dbReference>
<dbReference type="AlphaFoldDB" id="A0AA96REG7"/>
<dbReference type="EMBL" id="CP130318">
    <property type="protein sequence ID" value="WNQ10857.1"/>
    <property type="molecule type" value="Genomic_DNA"/>
</dbReference>
<evidence type="ECO:0000313" key="5">
    <source>
        <dbReference type="Proteomes" id="UP001305702"/>
    </source>
</evidence>
<evidence type="ECO:0000313" key="4">
    <source>
        <dbReference type="EMBL" id="WNQ10857.1"/>
    </source>
</evidence>
<dbReference type="RefSeq" id="WP_315604631.1">
    <property type="nucleotide sequence ID" value="NZ_CP130318.1"/>
</dbReference>
<dbReference type="Gene3D" id="3.40.190.10">
    <property type="entry name" value="Periplasmic binding protein-like II"/>
    <property type="match status" value="1"/>
</dbReference>
<dbReference type="GO" id="GO:0003677">
    <property type="term" value="F:DNA binding"/>
    <property type="evidence" value="ECO:0007669"/>
    <property type="project" value="UniProtKB-KW"/>
</dbReference>
<protein>
    <submittedName>
        <fullName evidence="4">ABC transporter substrate-binding protein</fullName>
    </submittedName>
</protein>